<dbReference type="CDD" id="cd00130">
    <property type="entry name" value="PAS"/>
    <property type="match status" value="1"/>
</dbReference>
<dbReference type="HOGENOM" id="CLU_000445_114_71_10"/>
<dbReference type="InterPro" id="IPR003594">
    <property type="entry name" value="HATPase_dom"/>
</dbReference>
<dbReference type="InterPro" id="IPR036890">
    <property type="entry name" value="HATPase_C_sf"/>
</dbReference>
<dbReference type="PRINTS" id="PR00344">
    <property type="entry name" value="BCTRLSENSOR"/>
</dbReference>
<evidence type="ECO:0000256" key="1">
    <source>
        <dbReference type="ARBA" id="ARBA00000085"/>
    </source>
</evidence>
<keyword evidence="5" id="KW-0418">Kinase</keyword>
<keyword evidence="3" id="KW-0597">Phosphoprotein</keyword>
<dbReference type="NCBIfam" id="TIGR00229">
    <property type="entry name" value="sensory_box"/>
    <property type="match status" value="1"/>
</dbReference>
<dbReference type="InterPro" id="IPR013655">
    <property type="entry name" value="PAS_fold_3"/>
</dbReference>
<sequence length="376" mass="43409">MNYLKKELYKLIQKDPKIFDFIQDSALDGLWYWDIENMEEEWMNPKFWTTLGYDPEKMPHKAAAWQSIIDPEDLELAVENCQKHFQNPDFPYDQTVRYKHKEGHTVWIQCRGLAIRDDEGKPIRMLGAHTDVTSLKEKELELTKTIEQTREQNERLNNFAHIVSHNLKSHSTNFEMLLSIFIMEHTEFETDELFSHLLTASSNLKETINHLNEIVTINTSVKDNLKPIDLNQAVENSIASNTFFAQNSDTDITNNVDEGLMILGVASYVDSILLNLITNGIKYGSKERQSTVVFTSEETEDFIILHVQDNGTGIDLKQFGKKLFGMYKTFHGNKDAKGIGLFITKNQIEAMDGKIEVKSEVDKGTTFSLYFKKYEQ</sequence>
<dbReference type="EMBL" id="AP014548">
    <property type="protein sequence ID" value="BAO56042.1"/>
    <property type="molecule type" value="Genomic_DNA"/>
</dbReference>
<evidence type="ECO:0000256" key="2">
    <source>
        <dbReference type="ARBA" id="ARBA00012438"/>
    </source>
</evidence>
<dbReference type="SUPFAM" id="SSF55874">
    <property type="entry name" value="ATPase domain of HSP90 chaperone/DNA topoisomerase II/histidine kinase"/>
    <property type="match status" value="1"/>
</dbReference>
<dbReference type="GO" id="GO:0004673">
    <property type="term" value="F:protein histidine kinase activity"/>
    <property type="evidence" value="ECO:0007669"/>
    <property type="project" value="UniProtKB-EC"/>
</dbReference>
<feature type="domain" description="PAC" evidence="7">
    <location>
        <begin position="92"/>
        <end position="144"/>
    </location>
</feature>
<dbReference type="Pfam" id="PF02518">
    <property type="entry name" value="HATPase_c"/>
    <property type="match status" value="1"/>
</dbReference>
<dbReference type="OrthoDB" id="5522855at2"/>
<dbReference type="InterPro" id="IPR001610">
    <property type="entry name" value="PAC"/>
</dbReference>
<dbReference type="Proteomes" id="UP000031760">
    <property type="component" value="Chromosome"/>
</dbReference>
<dbReference type="SMART" id="SM00086">
    <property type="entry name" value="PAC"/>
    <property type="match status" value="1"/>
</dbReference>
<keyword evidence="4" id="KW-0808">Transferase</keyword>
<dbReference type="SMART" id="SM00091">
    <property type="entry name" value="PAS"/>
    <property type="match status" value="1"/>
</dbReference>
<gene>
    <name evidence="8" type="ORF">NMS_2033</name>
</gene>
<dbReference type="PANTHER" id="PTHR43304">
    <property type="entry name" value="PHYTOCHROME-LIKE PROTEIN CPH1"/>
    <property type="match status" value="1"/>
</dbReference>
<dbReference type="InterPro" id="IPR000700">
    <property type="entry name" value="PAS-assoc_C"/>
</dbReference>
<name>W8VXJ6_9FLAO</name>
<accession>W8VXJ6</accession>
<dbReference type="InterPro" id="IPR004358">
    <property type="entry name" value="Sig_transdc_His_kin-like_C"/>
</dbReference>
<dbReference type="KEGG" id="nmf:NMS_2033"/>
<dbReference type="Gene3D" id="3.30.565.10">
    <property type="entry name" value="Histidine kinase-like ATPase, C-terminal domain"/>
    <property type="match status" value="1"/>
</dbReference>
<proteinExistence type="predicted"/>
<organism evidence="8 9">
    <name type="scientific">Nonlabens marinus S1-08</name>
    <dbReference type="NCBI Taxonomy" id="1454201"/>
    <lineage>
        <taxon>Bacteria</taxon>
        <taxon>Pseudomonadati</taxon>
        <taxon>Bacteroidota</taxon>
        <taxon>Flavobacteriia</taxon>
        <taxon>Flavobacteriales</taxon>
        <taxon>Flavobacteriaceae</taxon>
        <taxon>Nonlabens</taxon>
    </lineage>
</organism>
<dbReference type="AlphaFoldDB" id="W8VXJ6"/>
<protein>
    <recommendedName>
        <fullName evidence="2">histidine kinase</fullName>
        <ecNumber evidence="2">2.7.13.3</ecNumber>
    </recommendedName>
</protein>
<dbReference type="EC" id="2.7.13.3" evidence="2"/>
<dbReference type="Gene3D" id="3.30.450.20">
    <property type="entry name" value="PAS domain"/>
    <property type="match status" value="1"/>
</dbReference>
<dbReference type="SUPFAM" id="SSF55785">
    <property type="entry name" value="PYP-like sensor domain (PAS domain)"/>
    <property type="match status" value="1"/>
</dbReference>
<feature type="domain" description="Histidine kinase" evidence="6">
    <location>
        <begin position="162"/>
        <end position="375"/>
    </location>
</feature>
<dbReference type="InterPro" id="IPR005467">
    <property type="entry name" value="His_kinase_dom"/>
</dbReference>
<keyword evidence="9" id="KW-1185">Reference proteome</keyword>
<dbReference type="InterPro" id="IPR000014">
    <property type="entry name" value="PAS"/>
</dbReference>
<reference evidence="8 9" key="1">
    <citation type="journal article" date="2014" name="Proc. Natl. Acad. Sci. U.S.A.">
        <title>Functional characterization of flavobacteria rhodopsins reveals a unique class of light-driven chloride pump in bacteria.</title>
        <authorList>
            <person name="Yoshizawa S."/>
            <person name="Kumagai Y."/>
            <person name="Kim H."/>
            <person name="Ogura Y."/>
            <person name="Hayashi T."/>
            <person name="Iwasaki W."/>
            <person name="DeLong E.F."/>
            <person name="Kogure K."/>
        </authorList>
    </citation>
    <scope>NUCLEOTIDE SEQUENCE [LARGE SCALE GENOMIC DNA]</scope>
    <source>
        <strain evidence="8 9">S1-08</strain>
    </source>
</reference>
<evidence type="ECO:0000256" key="5">
    <source>
        <dbReference type="ARBA" id="ARBA00022777"/>
    </source>
</evidence>
<dbReference type="STRING" id="1454201.NMS_2033"/>
<dbReference type="PROSITE" id="PS50113">
    <property type="entry name" value="PAC"/>
    <property type="match status" value="1"/>
</dbReference>
<dbReference type="PANTHER" id="PTHR43304:SF1">
    <property type="entry name" value="PAC DOMAIN-CONTAINING PROTEIN"/>
    <property type="match status" value="1"/>
</dbReference>
<dbReference type="InterPro" id="IPR035965">
    <property type="entry name" value="PAS-like_dom_sf"/>
</dbReference>
<dbReference type="PROSITE" id="PS50109">
    <property type="entry name" value="HIS_KIN"/>
    <property type="match status" value="1"/>
</dbReference>
<comment type="catalytic activity">
    <reaction evidence="1">
        <text>ATP + protein L-histidine = ADP + protein N-phospho-L-histidine.</text>
        <dbReference type="EC" id="2.7.13.3"/>
    </reaction>
</comment>
<evidence type="ECO:0000313" key="9">
    <source>
        <dbReference type="Proteomes" id="UP000031760"/>
    </source>
</evidence>
<evidence type="ECO:0000259" key="7">
    <source>
        <dbReference type="PROSITE" id="PS50113"/>
    </source>
</evidence>
<evidence type="ECO:0000259" key="6">
    <source>
        <dbReference type="PROSITE" id="PS50109"/>
    </source>
</evidence>
<evidence type="ECO:0000256" key="3">
    <source>
        <dbReference type="ARBA" id="ARBA00022553"/>
    </source>
</evidence>
<dbReference type="InterPro" id="IPR052162">
    <property type="entry name" value="Sensor_kinase/Photoreceptor"/>
</dbReference>
<dbReference type="Pfam" id="PF08447">
    <property type="entry name" value="PAS_3"/>
    <property type="match status" value="1"/>
</dbReference>
<evidence type="ECO:0000313" key="8">
    <source>
        <dbReference type="EMBL" id="BAO56042.1"/>
    </source>
</evidence>
<evidence type="ECO:0000256" key="4">
    <source>
        <dbReference type="ARBA" id="ARBA00022679"/>
    </source>
</evidence>
<dbReference type="SMART" id="SM00387">
    <property type="entry name" value="HATPase_c"/>
    <property type="match status" value="1"/>
</dbReference>
<dbReference type="RefSeq" id="WP_052476892.1">
    <property type="nucleotide sequence ID" value="NZ_AP014548.1"/>
</dbReference>